<gene>
    <name evidence="3" type="ORF">P280DRAFT_255975</name>
</gene>
<dbReference type="AlphaFoldDB" id="A0A6A6SAX4"/>
<keyword evidence="1" id="KW-0175">Coiled coil</keyword>
<dbReference type="Proteomes" id="UP000799753">
    <property type="component" value="Unassembled WGS sequence"/>
</dbReference>
<evidence type="ECO:0000256" key="2">
    <source>
        <dbReference type="SAM" id="MobiDB-lite"/>
    </source>
</evidence>
<feature type="coiled-coil region" evidence="1">
    <location>
        <begin position="155"/>
        <end position="213"/>
    </location>
</feature>
<feature type="compositionally biased region" description="Basic residues" evidence="2">
    <location>
        <begin position="483"/>
        <end position="498"/>
    </location>
</feature>
<keyword evidence="4" id="KW-1185">Reference proteome</keyword>
<dbReference type="PANTHER" id="PTHR37015">
    <property type="entry name" value="REVERSE TRANSCRIPTASE DOMAIN-CONTAINING PROTEIN"/>
    <property type="match status" value="1"/>
</dbReference>
<dbReference type="EMBL" id="MU006780">
    <property type="protein sequence ID" value="KAF2643568.1"/>
    <property type="molecule type" value="Genomic_DNA"/>
</dbReference>
<evidence type="ECO:0008006" key="5">
    <source>
        <dbReference type="Google" id="ProtNLM"/>
    </source>
</evidence>
<organism evidence="3 4">
    <name type="scientific">Massarina eburnea CBS 473.64</name>
    <dbReference type="NCBI Taxonomy" id="1395130"/>
    <lineage>
        <taxon>Eukaryota</taxon>
        <taxon>Fungi</taxon>
        <taxon>Dikarya</taxon>
        <taxon>Ascomycota</taxon>
        <taxon>Pezizomycotina</taxon>
        <taxon>Dothideomycetes</taxon>
        <taxon>Pleosporomycetidae</taxon>
        <taxon>Pleosporales</taxon>
        <taxon>Massarineae</taxon>
        <taxon>Massarinaceae</taxon>
        <taxon>Massarina</taxon>
    </lineage>
</organism>
<evidence type="ECO:0000313" key="3">
    <source>
        <dbReference type="EMBL" id="KAF2643568.1"/>
    </source>
</evidence>
<evidence type="ECO:0000313" key="4">
    <source>
        <dbReference type="Proteomes" id="UP000799753"/>
    </source>
</evidence>
<proteinExistence type="predicted"/>
<protein>
    <recommendedName>
        <fullName evidence="5">Reverse transcriptase domain-containing protein</fullName>
    </recommendedName>
</protein>
<dbReference type="OrthoDB" id="74545at2759"/>
<sequence>MYYARFGMVEVGPIGSWQTGNPLSMLLCAWIMQHNQYMLPGPKAIAIEDPREGKRRAGPDAGGMLCACLPAHRSLRATSGEVGLGGDTGTRNGIYAELNHAKALFRERYNLDGDIIDVAPESDAVKRLSGLLNRIKELDPYLQRDSDLLTLTRLVEQAQNDRSISTAKLARLEKDLKERLEKHTHRLDVSALHVELLQEVLDADRNVNEVEKKMGNVVLEDEFELVEDELESVFEKFEKNTFSTKDVDEEAIERYLNSLFDNEAAKDQLKEIRSALDEYGSDIISSCEEDDDEIVAWCITDLLKNETLSEEKRKTLQGYLQSPLAIKELKSVLNMKSVRHWNFRNTAAGLPVTARQNAEGKYTITIEEDIIDMLFLHSLAIGWSMKLKGVIKDAVSYKGVWPGNKLLSVEELEKREYWLLPTRYKPFGLPHASPPQPMMPPAPMSPIGYSASIEAAMGRRLSPMGPPPPMPPQHHCARSSGPKPRKAVSRGGVHRARRNGPQMPGTPNLNDERYRDYTRSFLLARLPVQVGCVPERVDEKETQALLLKTLATEAKLRLALDDNVGDVSAKFDAFTEALPHKTILTVLKFIGVPKQWLDVFTRFLGAPLNMGPVVRGTDDQILPRTCGVPAGHGLEAFFSEAMLFFLDLAVHKKTRAYLYRLRDKCYFVGKEEQVDTVTEEISHFAHVMGLEVITGPISNESIGFINLTAHTDVVTHGLSTTKIEAHARRIKKQLASCTTVIEWIRTWNATMGTYSPHLFGPLANVFGKAHLDAVTQAYNLMHQIIFDGDNLTSHVKNLLNTHFDGLTDPPFALEALIHLPHAYGGLGIKNPYIALNLAHNLAEDTYAPLNTFKDSEEKYYERAKAKFARMTPTAINEKRFNIFNNDMPRQESVLGASTDTTVFPSLATITENRERAAYAHLPPPSYPEPTTVLPLPNLLDAYENLMYGDEAFERYGGLECWHGDSVPKEVLRLVRGEEEDVVFEEYSSSVSSEC</sequence>
<reference evidence="3" key="1">
    <citation type="journal article" date="2020" name="Stud. Mycol.">
        <title>101 Dothideomycetes genomes: a test case for predicting lifestyles and emergence of pathogens.</title>
        <authorList>
            <person name="Haridas S."/>
            <person name="Albert R."/>
            <person name="Binder M."/>
            <person name="Bloem J."/>
            <person name="Labutti K."/>
            <person name="Salamov A."/>
            <person name="Andreopoulos B."/>
            <person name="Baker S."/>
            <person name="Barry K."/>
            <person name="Bills G."/>
            <person name="Bluhm B."/>
            <person name="Cannon C."/>
            <person name="Castanera R."/>
            <person name="Culley D."/>
            <person name="Daum C."/>
            <person name="Ezra D."/>
            <person name="Gonzalez J."/>
            <person name="Henrissat B."/>
            <person name="Kuo A."/>
            <person name="Liang C."/>
            <person name="Lipzen A."/>
            <person name="Lutzoni F."/>
            <person name="Magnuson J."/>
            <person name="Mondo S."/>
            <person name="Nolan M."/>
            <person name="Ohm R."/>
            <person name="Pangilinan J."/>
            <person name="Park H.-J."/>
            <person name="Ramirez L."/>
            <person name="Alfaro M."/>
            <person name="Sun H."/>
            <person name="Tritt A."/>
            <person name="Yoshinaga Y."/>
            <person name="Zwiers L.-H."/>
            <person name="Turgeon B."/>
            <person name="Goodwin S."/>
            <person name="Spatafora J."/>
            <person name="Crous P."/>
            <person name="Grigoriev I."/>
        </authorList>
    </citation>
    <scope>NUCLEOTIDE SEQUENCE</scope>
    <source>
        <strain evidence="3">CBS 473.64</strain>
    </source>
</reference>
<dbReference type="PANTHER" id="PTHR37015:SF2">
    <property type="entry name" value="REVERSE TRANSCRIPTASE DOMAIN-CONTAINING PROTEIN"/>
    <property type="match status" value="1"/>
</dbReference>
<accession>A0A6A6SAX4</accession>
<name>A0A6A6SAX4_9PLEO</name>
<evidence type="ECO:0000256" key="1">
    <source>
        <dbReference type="SAM" id="Coils"/>
    </source>
</evidence>
<feature type="region of interest" description="Disordered" evidence="2">
    <location>
        <begin position="463"/>
        <end position="511"/>
    </location>
</feature>